<dbReference type="InterPro" id="IPR041702">
    <property type="entry name" value="BchD/ChlD_VWA"/>
</dbReference>
<feature type="region of interest" description="Disordered" evidence="2">
    <location>
        <begin position="22"/>
        <end position="41"/>
    </location>
</feature>
<keyword evidence="5" id="KW-1185">Reference proteome</keyword>
<comment type="caution">
    <text evidence="4">The sequence shown here is derived from an EMBL/GenBank/DDBJ whole genome shotgun (WGS) entry which is preliminary data.</text>
</comment>
<dbReference type="EMBL" id="ACVN02000327">
    <property type="protein sequence ID" value="ERK49387.1"/>
    <property type="molecule type" value="Genomic_DNA"/>
</dbReference>
<reference evidence="4" key="1">
    <citation type="submission" date="2013-08" db="EMBL/GenBank/DDBJ databases">
        <authorList>
            <person name="Durkin A.S."/>
            <person name="Haft D.R."/>
            <person name="McCorrison J."/>
            <person name="Torralba M."/>
            <person name="Gillis M."/>
            <person name="Haft D.H."/>
            <person name="Methe B."/>
            <person name="Sutton G."/>
            <person name="Nelson K.E."/>
        </authorList>
    </citation>
    <scope>NUCLEOTIDE SEQUENCE [LARGE SCALE GENOMIC DNA]</scope>
    <source>
        <strain evidence="4">F0233</strain>
    </source>
</reference>
<dbReference type="PANTHER" id="PTHR35023:SF1">
    <property type="entry name" value="MG-PROTOPORPHYRIN IX CHELATASE"/>
    <property type="match status" value="1"/>
</dbReference>
<dbReference type="PROSITE" id="PS50234">
    <property type="entry name" value="VWFA"/>
    <property type="match status" value="1"/>
</dbReference>
<dbReference type="SMART" id="SM00327">
    <property type="entry name" value="VWA"/>
    <property type="match status" value="1"/>
</dbReference>
<feature type="non-terminal residue" evidence="4">
    <location>
        <position position="1"/>
    </location>
</feature>
<sequence>PDRTAEIGEPFAVRELRLGADRVPRTGSGRRQETVSADGHGHYVTARPTGDAHHLALDATLRAAAPHQRDRRAGLGPGDPRLELALIVEPDDWRRAERTTQVGSAVILVVDASGSMGARGRMVASKGAVLSLLLDSYVRRDQVALVAFRGAGAEVLVPPTASVELAERQLRRMPVGGRTPLSSGLVAADGLAAALRRTNPGQRQIIIVVTDGRANVGLDGGVSRGAQDEALAVAARLAGNGCTWLVVDTEHPTGRRTRTAAGLAAALGARRLSVEELRADELADLARTARRDSTTVETPTPLARS</sequence>
<dbReference type="Proteomes" id="UP000017052">
    <property type="component" value="Unassembled WGS sequence"/>
</dbReference>
<protein>
    <recommendedName>
        <fullName evidence="3">VWFA domain-containing protein</fullName>
    </recommendedName>
</protein>
<name>U2RF65_9ACTN</name>
<evidence type="ECO:0000313" key="4">
    <source>
        <dbReference type="EMBL" id="ERK49387.1"/>
    </source>
</evidence>
<dbReference type="CDD" id="cd01451">
    <property type="entry name" value="vWA_Magnesium_chelatase"/>
    <property type="match status" value="1"/>
</dbReference>
<evidence type="ECO:0000313" key="5">
    <source>
        <dbReference type="Proteomes" id="UP000017052"/>
    </source>
</evidence>
<dbReference type="InterPro" id="IPR052989">
    <property type="entry name" value="Mg-chelatase_DI-like"/>
</dbReference>
<dbReference type="OrthoDB" id="9775079at2"/>
<dbReference type="AlphaFoldDB" id="U2RF65"/>
<dbReference type="InterPro" id="IPR036465">
    <property type="entry name" value="vWFA_dom_sf"/>
</dbReference>
<proteinExistence type="inferred from homology"/>
<organism evidence="4 5">
    <name type="scientific">Propionibacterium acidifaciens F0233</name>
    <dbReference type="NCBI Taxonomy" id="553198"/>
    <lineage>
        <taxon>Bacteria</taxon>
        <taxon>Bacillati</taxon>
        <taxon>Actinomycetota</taxon>
        <taxon>Actinomycetes</taxon>
        <taxon>Propionibacteriales</taxon>
        <taxon>Propionibacteriaceae</taxon>
        <taxon>Propionibacterium</taxon>
    </lineage>
</organism>
<comment type="similarity">
    <text evidence="1">Belongs to the Mg-chelatase subunits D/I family.</text>
</comment>
<dbReference type="PANTHER" id="PTHR35023">
    <property type="entry name" value="CHELATASE-RELATED"/>
    <property type="match status" value="1"/>
</dbReference>
<accession>U2RF65</accession>
<dbReference type="RefSeq" id="WP_021798898.1">
    <property type="nucleotide sequence ID" value="NZ_ACVN02000327.1"/>
</dbReference>
<gene>
    <name evidence="4" type="ORF">HMPREF0682_0839</name>
</gene>
<evidence type="ECO:0000256" key="1">
    <source>
        <dbReference type="ARBA" id="ARBA00005799"/>
    </source>
</evidence>
<dbReference type="SUPFAM" id="SSF53300">
    <property type="entry name" value="vWA-like"/>
    <property type="match status" value="1"/>
</dbReference>
<dbReference type="Pfam" id="PF13519">
    <property type="entry name" value="VWA_2"/>
    <property type="match status" value="1"/>
</dbReference>
<feature type="domain" description="VWFA" evidence="3">
    <location>
        <begin position="105"/>
        <end position="289"/>
    </location>
</feature>
<evidence type="ECO:0000259" key="3">
    <source>
        <dbReference type="PROSITE" id="PS50234"/>
    </source>
</evidence>
<dbReference type="Gene3D" id="3.40.50.410">
    <property type="entry name" value="von Willebrand factor, type A domain"/>
    <property type="match status" value="1"/>
</dbReference>
<evidence type="ECO:0000256" key="2">
    <source>
        <dbReference type="SAM" id="MobiDB-lite"/>
    </source>
</evidence>
<dbReference type="InterPro" id="IPR002035">
    <property type="entry name" value="VWF_A"/>
</dbReference>